<comment type="caution">
    <text evidence="12">The sequence shown here is derived from an EMBL/GenBank/DDBJ whole genome shotgun (WGS) entry which is preliminary data.</text>
</comment>
<keyword evidence="3 9" id="KW-0813">Transport</keyword>
<feature type="transmembrane region" description="Helical" evidence="10">
    <location>
        <begin position="375"/>
        <end position="399"/>
    </location>
</feature>
<comment type="similarity">
    <text evidence="2 9">Belongs to the GSP F family.</text>
</comment>
<dbReference type="PRINTS" id="PR00812">
    <property type="entry name" value="BCTERIALGSPF"/>
</dbReference>
<dbReference type="PANTHER" id="PTHR30012">
    <property type="entry name" value="GENERAL SECRETION PATHWAY PROTEIN"/>
    <property type="match status" value="1"/>
</dbReference>
<reference evidence="13" key="1">
    <citation type="submission" date="2018-11" db="EMBL/GenBank/DDBJ databases">
        <title>Genome sequencing of a novel mesophilic and cellulolytic organism within the genus Hungateiclostridium.</title>
        <authorList>
            <person name="Rettenmaier R."/>
            <person name="Liebl W."/>
            <person name="Zverlov V."/>
        </authorList>
    </citation>
    <scope>NUCLEOTIDE SEQUENCE [LARGE SCALE GENOMIC DNA]</scope>
    <source>
        <strain evidence="13">N2K1</strain>
    </source>
</reference>
<evidence type="ECO:0000256" key="6">
    <source>
        <dbReference type="ARBA" id="ARBA00022692"/>
    </source>
</evidence>
<dbReference type="OrthoDB" id="9805682at2"/>
<evidence type="ECO:0000256" key="4">
    <source>
        <dbReference type="ARBA" id="ARBA00022475"/>
    </source>
</evidence>
<dbReference type="GO" id="GO:0009306">
    <property type="term" value="P:protein secretion"/>
    <property type="evidence" value="ECO:0007669"/>
    <property type="project" value="InterPro"/>
</dbReference>
<name>A0A4Q0I6G2_9FIRM</name>
<dbReference type="RefSeq" id="WP_069193390.1">
    <property type="nucleotide sequence ID" value="NZ_RLII01000003.1"/>
</dbReference>
<dbReference type="InterPro" id="IPR001992">
    <property type="entry name" value="T2SS_GspF/T4SS_PilC_CS"/>
</dbReference>
<evidence type="ECO:0000256" key="10">
    <source>
        <dbReference type="SAM" id="Phobius"/>
    </source>
</evidence>
<dbReference type="Proteomes" id="UP000289166">
    <property type="component" value="Unassembled WGS sequence"/>
</dbReference>
<dbReference type="PANTHER" id="PTHR30012:SF0">
    <property type="entry name" value="TYPE II SECRETION SYSTEM PROTEIN F-RELATED"/>
    <property type="match status" value="1"/>
</dbReference>
<keyword evidence="6 9" id="KW-0812">Transmembrane</keyword>
<organism evidence="12 13">
    <name type="scientific">Acetivibrio mesophilus</name>
    <dbReference type="NCBI Taxonomy" id="2487273"/>
    <lineage>
        <taxon>Bacteria</taxon>
        <taxon>Bacillati</taxon>
        <taxon>Bacillota</taxon>
        <taxon>Clostridia</taxon>
        <taxon>Eubacteriales</taxon>
        <taxon>Oscillospiraceae</taxon>
        <taxon>Acetivibrio</taxon>
    </lineage>
</organism>
<evidence type="ECO:0000256" key="3">
    <source>
        <dbReference type="ARBA" id="ARBA00022448"/>
    </source>
</evidence>
<protein>
    <submittedName>
        <fullName evidence="12">Type II secretion system F family protein</fullName>
    </submittedName>
</protein>
<evidence type="ECO:0000313" key="12">
    <source>
        <dbReference type="EMBL" id="RXE59941.1"/>
    </source>
</evidence>
<proteinExistence type="inferred from homology"/>
<dbReference type="Gene3D" id="1.20.81.30">
    <property type="entry name" value="Type II secretion system (T2SS), domain F"/>
    <property type="match status" value="2"/>
</dbReference>
<keyword evidence="5" id="KW-0997">Cell inner membrane</keyword>
<dbReference type="InterPro" id="IPR003004">
    <property type="entry name" value="GspF/PilC"/>
</dbReference>
<evidence type="ECO:0000256" key="7">
    <source>
        <dbReference type="ARBA" id="ARBA00022989"/>
    </source>
</evidence>
<dbReference type="EMBL" id="RLII01000003">
    <property type="protein sequence ID" value="RXE59941.1"/>
    <property type="molecule type" value="Genomic_DNA"/>
</dbReference>
<evidence type="ECO:0000256" key="1">
    <source>
        <dbReference type="ARBA" id="ARBA00004429"/>
    </source>
</evidence>
<keyword evidence="8 10" id="KW-0472">Membrane</keyword>
<feature type="domain" description="Type II secretion system protein GspF" evidence="11">
    <location>
        <begin position="273"/>
        <end position="394"/>
    </location>
</feature>
<sequence length="404" mass="44961">MPLYSYKVKNQAGKLFTGETKIDSEEELRRLLLDKGYTPVEIVEKNVINDISQISLFKPKVKAKDMAIFCRQFAIVLEAGVPIATSLDVLREQTTNSTLRECLDDVYDNIQKGIALSNAMRQHSKIFPEMLINMVEAGEISGQLDLVFKRMAVQFEKENKLNQKIRGALTYPILVSVVAVAVIMILMVAVVPTFVDVLGDFNVEMPIYTKILIAVSDFFKSFWYIILGALGVISAAIIYFSRTYEGKIFFGTMAIKLPVIRGVTKNIVTARLTRTLGTLMSSGVLLIQSMEVVQKVLGNQVIKEKIDGVIEEIKRGKGLTTPLAALNYFPPMVISMIRIGEESGNLDFALDKSADFYDEEVEASLAMLTSFIEPAVIIVLALVVGFIVMSVLTPMFSIYNQMSF</sequence>
<keyword evidence="7 10" id="KW-1133">Transmembrane helix</keyword>
<evidence type="ECO:0000256" key="8">
    <source>
        <dbReference type="ARBA" id="ARBA00023136"/>
    </source>
</evidence>
<accession>A0A4Q0I6G2</accession>
<dbReference type="AlphaFoldDB" id="A0A4Q0I6G2"/>
<evidence type="ECO:0000313" key="13">
    <source>
        <dbReference type="Proteomes" id="UP000289166"/>
    </source>
</evidence>
<keyword evidence="4" id="KW-1003">Cell membrane</keyword>
<dbReference type="InterPro" id="IPR042094">
    <property type="entry name" value="T2SS_GspF_sf"/>
</dbReference>
<dbReference type="GO" id="GO:0005886">
    <property type="term" value="C:plasma membrane"/>
    <property type="evidence" value="ECO:0007669"/>
    <property type="project" value="UniProtKB-SubCell"/>
</dbReference>
<dbReference type="Pfam" id="PF00482">
    <property type="entry name" value="T2SSF"/>
    <property type="match status" value="2"/>
</dbReference>
<feature type="transmembrane region" description="Helical" evidence="10">
    <location>
        <begin position="222"/>
        <end position="240"/>
    </location>
</feature>
<dbReference type="PROSITE" id="PS00874">
    <property type="entry name" value="T2SP_F"/>
    <property type="match status" value="1"/>
</dbReference>
<evidence type="ECO:0000256" key="9">
    <source>
        <dbReference type="RuleBase" id="RU003923"/>
    </source>
</evidence>
<dbReference type="InterPro" id="IPR018076">
    <property type="entry name" value="T2SS_GspF_dom"/>
</dbReference>
<keyword evidence="13" id="KW-1185">Reference proteome</keyword>
<evidence type="ECO:0000256" key="2">
    <source>
        <dbReference type="ARBA" id="ARBA00005745"/>
    </source>
</evidence>
<evidence type="ECO:0000259" key="11">
    <source>
        <dbReference type="Pfam" id="PF00482"/>
    </source>
</evidence>
<evidence type="ECO:0000256" key="5">
    <source>
        <dbReference type="ARBA" id="ARBA00022519"/>
    </source>
</evidence>
<feature type="transmembrane region" description="Helical" evidence="10">
    <location>
        <begin position="169"/>
        <end position="195"/>
    </location>
</feature>
<gene>
    <name evidence="12" type="ORF">EFD62_04095</name>
</gene>
<comment type="subcellular location">
    <subcellularLocation>
        <location evidence="1">Cell inner membrane</location>
        <topology evidence="1">Multi-pass membrane protein</topology>
    </subcellularLocation>
    <subcellularLocation>
        <location evidence="9">Cell membrane</location>
        <topology evidence="9">Multi-pass membrane protein</topology>
    </subcellularLocation>
</comment>
<feature type="domain" description="Type II secretion system protein GspF" evidence="11">
    <location>
        <begin position="69"/>
        <end position="192"/>
    </location>
</feature>
<dbReference type="FunFam" id="1.20.81.30:FF:000001">
    <property type="entry name" value="Type II secretion system protein F"/>
    <property type="match status" value="2"/>
</dbReference>